<name>A0A1M5NBT5_9BACI</name>
<feature type="transmembrane region" description="Helical" evidence="1">
    <location>
        <begin position="163"/>
        <end position="182"/>
    </location>
</feature>
<keyword evidence="1" id="KW-0812">Transmembrane</keyword>
<evidence type="ECO:0000313" key="3">
    <source>
        <dbReference type="Proteomes" id="UP000183988"/>
    </source>
</evidence>
<reference evidence="2 3" key="1">
    <citation type="submission" date="2016-11" db="EMBL/GenBank/DDBJ databases">
        <authorList>
            <person name="Jaros S."/>
            <person name="Januszkiewicz K."/>
            <person name="Wedrychowicz H."/>
        </authorList>
    </citation>
    <scope>NUCLEOTIDE SEQUENCE [LARGE SCALE GENOMIC DNA]</scope>
    <source>
        <strain evidence="2 3">IBRC-M 10683</strain>
    </source>
</reference>
<dbReference type="Proteomes" id="UP000183988">
    <property type="component" value="Unassembled WGS sequence"/>
</dbReference>
<feature type="transmembrane region" description="Helical" evidence="1">
    <location>
        <begin position="45"/>
        <end position="64"/>
    </location>
</feature>
<feature type="transmembrane region" description="Helical" evidence="1">
    <location>
        <begin position="85"/>
        <end position="113"/>
    </location>
</feature>
<evidence type="ECO:0000256" key="1">
    <source>
        <dbReference type="SAM" id="Phobius"/>
    </source>
</evidence>
<evidence type="ECO:0000313" key="2">
    <source>
        <dbReference type="EMBL" id="SHG86912.1"/>
    </source>
</evidence>
<protein>
    <recommendedName>
        <fullName evidence="4">ABC-2 family transporter protein</fullName>
    </recommendedName>
</protein>
<feature type="transmembrane region" description="Helical" evidence="1">
    <location>
        <begin position="20"/>
        <end position="39"/>
    </location>
</feature>
<keyword evidence="3" id="KW-1185">Reference proteome</keyword>
<dbReference type="STRING" id="930117.SAMN05216225_10756"/>
<keyword evidence="1" id="KW-0472">Membrane</keyword>
<keyword evidence="1" id="KW-1133">Transmembrane helix</keyword>
<gene>
    <name evidence="2" type="ORF">SAMN05216225_10756</name>
</gene>
<feature type="transmembrane region" description="Helical" evidence="1">
    <location>
        <begin position="125"/>
        <end position="151"/>
    </location>
</feature>
<dbReference type="RefSeq" id="WP_072892032.1">
    <property type="nucleotide sequence ID" value="NZ_FQVW01000075.1"/>
</dbReference>
<evidence type="ECO:0008006" key="4">
    <source>
        <dbReference type="Google" id="ProtNLM"/>
    </source>
</evidence>
<accession>A0A1M5NBT5</accession>
<organism evidence="2 3">
    <name type="scientific">Ornithinibacillus halophilus</name>
    <dbReference type="NCBI Taxonomy" id="930117"/>
    <lineage>
        <taxon>Bacteria</taxon>
        <taxon>Bacillati</taxon>
        <taxon>Bacillota</taxon>
        <taxon>Bacilli</taxon>
        <taxon>Bacillales</taxon>
        <taxon>Bacillaceae</taxon>
        <taxon>Ornithinibacillus</taxon>
    </lineage>
</organism>
<dbReference type="OrthoDB" id="1786466at2"/>
<dbReference type="AlphaFoldDB" id="A0A1M5NBT5"/>
<dbReference type="EMBL" id="FQVW01000075">
    <property type="protein sequence ID" value="SHG86912.1"/>
    <property type="molecule type" value="Genomic_DNA"/>
</dbReference>
<proteinExistence type="predicted"/>
<sequence length="245" mass="28698">MDKAFRGLLFKEWKMMNGFLLLMSGLAVLMLVVTSYHVLSFLSGLESVFFLAIIIIPATVIYSLNSEVIQLQTFLHNPHSANKLLLSKFVFSITIFFLYILITILLFTVFEIVWDLYSLSTFEMIYYYLFVSFVILFVSIFFAIFGLFLWTLHQVWKVYIGKLSMVLIFLILLSTLHLSSYFTDTSFYQFITEWGYVTPFENWVHPDMDIRLVASFQIGTFVFHGIVAVIMYFLSVYMLDRKMEA</sequence>
<feature type="transmembrane region" description="Helical" evidence="1">
    <location>
        <begin position="216"/>
        <end position="239"/>
    </location>
</feature>